<evidence type="ECO:0000256" key="2">
    <source>
        <dbReference type="ARBA" id="ARBA00023015"/>
    </source>
</evidence>
<dbReference type="Gene3D" id="4.10.240.10">
    <property type="entry name" value="Zn(2)-C6 fungal-type DNA-binding domain"/>
    <property type="match status" value="1"/>
</dbReference>
<evidence type="ECO:0000259" key="7">
    <source>
        <dbReference type="PROSITE" id="PS50048"/>
    </source>
</evidence>
<dbReference type="GO" id="GO:0008270">
    <property type="term" value="F:zinc ion binding"/>
    <property type="evidence" value="ECO:0007669"/>
    <property type="project" value="InterPro"/>
</dbReference>
<dbReference type="GO" id="GO:0003677">
    <property type="term" value="F:DNA binding"/>
    <property type="evidence" value="ECO:0007669"/>
    <property type="project" value="UniProtKB-KW"/>
</dbReference>
<keyword evidence="2" id="KW-0805">Transcription regulation</keyword>
<evidence type="ECO:0000256" key="5">
    <source>
        <dbReference type="ARBA" id="ARBA00023242"/>
    </source>
</evidence>
<dbReference type="CDD" id="cd00067">
    <property type="entry name" value="GAL4"/>
    <property type="match status" value="1"/>
</dbReference>
<evidence type="ECO:0000313" key="9">
    <source>
        <dbReference type="Proteomes" id="UP001203852"/>
    </source>
</evidence>
<feature type="region of interest" description="Disordered" evidence="6">
    <location>
        <begin position="179"/>
        <end position="198"/>
    </location>
</feature>
<keyword evidence="1" id="KW-0479">Metal-binding</keyword>
<sequence>MTSTQDATSGESGWSALDITSAARGRKRGSRACLRCRIRKVRCDVTQHGMPCTNCRIDAQPCVIPKRSRKHPLLTDSSVHTLPLNGQPLPQNDFALQSADTRQSASYAEHELSHPRGTSATDLGHLSQYDGEGGERWQLQQQNQLAETSPSTMNLAVSTTVGLSAASDAHVDTSRLAELGAGQTTSSASTTSPRCSGGGMQAVADMGRPTQPRSRDHVMSVCYPFLETDFISSIAPEDFQYLDHIGCLRMPQRIHLDELVRAYFLYVHPHLPLIDEGKFWESYLSSQPGARSASRMSLFVFQAMLLVACSFVSSSTIQGLGFSSVRMARTSYYRQAKALYDFNIEGGNLAKAQGALLMTYHVPLNEPQVNSYWLGVAIHLARAEGADRYATHTARNSARHNQLKRLWWCCIIRDRTMALGLRRSILIISASFEKIWPLLTEEDLNHETSRSWICNASVKAKLSRSLSSLCKLCVVLTSILQLLYPADGVHAAGHRVDLLKRIYTYTDELNDWHDTMSSKVMANDQDDKPLNIPVLFTNLLTIYFHSTQAALCNYRVMLTINDPTDYSFERLQTKNELQAALRGIALCLRAIIDADMTIYSPISMVAFLALPSICHNMDLSSRPPTQLVSHSASTNIYQDFLRVLQLRYEGTDRALDNMSKLTTDMNLENATSPSIARSITEQRPTGREDLTRLCKTPPARARSGINMVISDPRKYVQMSQTLDFFLSRGRFPTKEDSPLNLPSSPVEVDRLTGSGPMRDSTADRTTDSTMGSHQSQDGASNFPIQAPVGESLWTASPSAPIDFTATAAIPAGNPELPMTLTDDPSAETGINSDDFSFEDFMTDGPFSGIERLQDMLQAYPSWP</sequence>
<dbReference type="Proteomes" id="UP001203852">
    <property type="component" value="Unassembled WGS sequence"/>
</dbReference>
<dbReference type="SMART" id="SM00906">
    <property type="entry name" value="Fungal_trans"/>
    <property type="match status" value="1"/>
</dbReference>
<dbReference type="InterPro" id="IPR052761">
    <property type="entry name" value="Fungal_Detox/Toxin_TFs"/>
</dbReference>
<dbReference type="PROSITE" id="PS00463">
    <property type="entry name" value="ZN2_CY6_FUNGAL_1"/>
    <property type="match status" value="1"/>
</dbReference>
<evidence type="ECO:0000256" key="6">
    <source>
        <dbReference type="SAM" id="MobiDB-lite"/>
    </source>
</evidence>
<organism evidence="8 9">
    <name type="scientific">Exophiala viscosa</name>
    <dbReference type="NCBI Taxonomy" id="2486360"/>
    <lineage>
        <taxon>Eukaryota</taxon>
        <taxon>Fungi</taxon>
        <taxon>Dikarya</taxon>
        <taxon>Ascomycota</taxon>
        <taxon>Pezizomycotina</taxon>
        <taxon>Eurotiomycetes</taxon>
        <taxon>Chaetothyriomycetidae</taxon>
        <taxon>Chaetothyriales</taxon>
        <taxon>Herpotrichiellaceae</taxon>
        <taxon>Exophiala</taxon>
    </lineage>
</organism>
<keyword evidence="5" id="KW-0539">Nucleus</keyword>
<evidence type="ECO:0000313" key="8">
    <source>
        <dbReference type="EMBL" id="KAI1618939.1"/>
    </source>
</evidence>
<dbReference type="Pfam" id="PF00172">
    <property type="entry name" value="Zn_clus"/>
    <property type="match status" value="1"/>
</dbReference>
<dbReference type="PANTHER" id="PTHR47425:SF2">
    <property type="entry name" value="FARB-RELATED"/>
    <property type="match status" value="1"/>
</dbReference>
<dbReference type="PROSITE" id="PS50048">
    <property type="entry name" value="ZN2_CY6_FUNGAL_2"/>
    <property type="match status" value="1"/>
</dbReference>
<keyword evidence="4" id="KW-0804">Transcription</keyword>
<dbReference type="InterPro" id="IPR001138">
    <property type="entry name" value="Zn2Cys6_DnaBD"/>
</dbReference>
<dbReference type="Pfam" id="PF04082">
    <property type="entry name" value="Fungal_trans"/>
    <property type="match status" value="1"/>
</dbReference>
<dbReference type="InterPro" id="IPR007219">
    <property type="entry name" value="XnlR_reg_dom"/>
</dbReference>
<feature type="compositionally biased region" description="Polar residues" evidence="6">
    <location>
        <begin position="770"/>
        <end position="781"/>
    </location>
</feature>
<dbReference type="InterPro" id="IPR036864">
    <property type="entry name" value="Zn2-C6_fun-type_DNA-bd_sf"/>
</dbReference>
<dbReference type="EMBL" id="MU404350">
    <property type="protein sequence ID" value="KAI1618939.1"/>
    <property type="molecule type" value="Genomic_DNA"/>
</dbReference>
<feature type="region of interest" description="Disordered" evidence="6">
    <location>
        <begin position="734"/>
        <end position="781"/>
    </location>
</feature>
<proteinExistence type="predicted"/>
<dbReference type="GO" id="GO:0000981">
    <property type="term" value="F:DNA-binding transcription factor activity, RNA polymerase II-specific"/>
    <property type="evidence" value="ECO:0007669"/>
    <property type="project" value="InterPro"/>
</dbReference>
<name>A0AAN6IKV7_9EURO</name>
<dbReference type="PANTHER" id="PTHR47425">
    <property type="entry name" value="FARB-RELATED"/>
    <property type="match status" value="1"/>
</dbReference>
<keyword evidence="9" id="KW-1185">Reference proteome</keyword>
<keyword evidence="3" id="KW-0238">DNA-binding</keyword>
<evidence type="ECO:0000256" key="3">
    <source>
        <dbReference type="ARBA" id="ARBA00023125"/>
    </source>
</evidence>
<dbReference type="SUPFAM" id="SSF57701">
    <property type="entry name" value="Zn2/Cys6 DNA-binding domain"/>
    <property type="match status" value="1"/>
</dbReference>
<dbReference type="GO" id="GO:0006351">
    <property type="term" value="P:DNA-templated transcription"/>
    <property type="evidence" value="ECO:0007669"/>
    <property type="project" value="InterPro"/>
</dbReference>
<comment type="caution">
    <text evidence="8">The sequence shown here is derived from an EMBL/GenBank/DDBJ whole genome shotgun (WGS) entry which is preliminary data.</text>
</comment>
<dbReference type="SMART" id="SM00066">
    <property type="entry name" value="GAL4"/>
    <property type="match status" value="1"/>
</dbReference>
<protein>
    <submittedName>
        <fullName evidence="8">Fungal-specific transcription factor domain-containing protein</fullName>
    </submittedName>
</protein>
<evidence type="ECO:0000256" key="4">
    <source>
        <dbReference type="ARBA" id="ARBA00023163"/>
    </source>
</evidence>
<dbReference type="CDD" id="cd12148">
    <property type="entry name" value="fungal_TF_MHR"/>
    <property type="match status" value="1"/>
</dbReference>
<gene>
    <name evidence="8" type="ORF">EDD36DRAFT_45952</name>
</gene>
<accession>A0AAN6IKV7</accession>
<dbReference type="AlphaFoldDB" id="A0AAN6IKV7"/>
<feature type="domain" description="Zn(2)-C6 fungal-type" evidence="7">
    <location>
        <begin position="32"/>
        <end position="64"/>
    </location>
</feature>
<evidence type="ECO:0000256" key="1">
    <source>
        <dbReference type="ARBA" id="ARBA00022723"/>
    </source>
</evidence>
<reference evidence="8" key="1">
    <citation type="journal article" date="2022" name="bioRxiv">
        <title>Deciphering the potential niche of two novel black yeast fungi from a biological soil crust based on their genomes, phenotypes, and melanin regulation.</title>
        <authorList>
            <consortium name="DOE Joint Genome Institute"/>
            <person name="Carr E.C."/>
            <person name="Barton Q."/>
            <person name="Grambo S."/>
            <person name="Sullivan M."/>
            <person name="Renfro C.M."/>
            <person name="Kuo A."/>
            <person name="Pangilinan J."/>
            <person name="Lipzen A."/>
            <person name="Keymanesh K."/>
            <person name="Savage E."/>
            <person name="Barry K."/>
            <person name="Grigoriev I.V."/>
            <person name="Riekhof W.R."/>
            <person name="Harris S.S."/>
        </authorList>
    </citation>
    <scope>NUCLEOTIDE SEQUENCE</scope>
    <source>
        <strain evidence="8">JF 03-4F</strain>
    </source>
</reference>
<feature type="region of interest" description="Disordered" evidence="6">
    <location>
        <begin position="98"/>
        <end position="131"/>
    </location>
</feature>